<dbReference type="EMBL" id="MU006785">
    <property type="protein sequence ID" value="KAF2640060.1"/>
    <property type="molecule type" value="Genomic_DNA"/>
</dbReference>
<sequence>MLPSIRDELVAIANVAGRMMLAADPSVDTADTKNNSSDRVTETDKAIEAMVQTRLATKYPLISFLGEETYKNGDKLADAPTFICDPIDGTLNFIHGVPNFAISLALCVEKKSVVGVVYNPARGDLFTAVKNQGAYLTKIDGTTSRLPLRSVPPPMNSLNDCLIAVEWGNQRMGPNWELRTEVAMKMMTSKAAGGAMTHSMRSNGSAALDFCYTAAGVVDGFWEAGVWVWDVAGGWIILEESGGIVASANPGDWNPTLEGRLYFPVRAAKLEQQEAVVQELWALMGDRKFVY</sequence>
<evidence type="ECO:0000256" key="1">
    <source>
        <dbReference type="ARBA" id="ARBA00001033"/>
    </source>
</evidence>
<dbReference type="PANTHER" id="PTHR20854:SF4">
    <property type="entry name" value="INOSITOL-1-MONOPHOSPHATASE-RELATED"/>
    <property type="match status" value="1"/>
</dbReference>
<dbReference type="GO" id="GO:0007165">
    <property type="term" value="P:signal transduction"/>
    <property type="evidence" value="ECO:0007669"/>
    <property type="project" value="TreeGrafter"/>
</dbReference>
<feature type="binding site" evidence="6">
    <location>
        <position position="230"/>
    </location>
    <ligand>
        <name>Mg(2+)</name>
        <dbReference type="ChEBI" id="CHEBI:18420"/>
        <label>1</label>
        <note>catalytic</note>
    </ligand>
</feature>
<keyword evidence="7" id="KW-0378">Hydrolase</keyword>
<organism evidence="8 9">
    <name type="scientific">Massarina eburnea CBS 473.64</name>
    <dbReference type="NCBI Taxonomy" id="1395130"/>
    <lineage>
        <taxon>Eukaryota</taxon>
        <taxon>Fungi</taxon>
        <taxon>Dikarya</taxon>
        <taxon>Ascomycota</taxon>
        <taxon>Pezizomycotina</taxon>
        <taxon>Dothideomycetes</taxon>
        <taxon>Pleosporomycetidae</taxon>
        <taxon>Pleosporales</taxon>
        <taxon>Massarineae</taxon>
        <taxon>Massarinaceae</taxon>
        <taxon>Massarina</taxon>
    </lineage>
</organism>
<evidence type="ECO:0000313" key="9">
    <source>
        <dbReference type="Proteomes" id="UP000799753"/>
    </source>
</evidence>
<name>A0A6A6RXJ2_9PLEO</name>
<dbReference type="InterPro" id="IPR000760">
    <property type="entry name" value="Inositol_monophosphatase-like"/>
</dbReference>
<accession>A0A6A6RXJ2</accession>
<protein>
    <recommendedName>
        <fullName evidence="7">Inositol-1-monophosphatase</fullName>
        <ecNumber evidence="7">3.1.3.25</ecNumber>
    </recommendedName>
</protein>
<comment type="cofactor">
    <cofactor evidence="2 6 7">
        <name>Mg(2+)</name>
        <dbReference type="ChEBI" id="CHEBI:18420"/>
    </cofactor>
</comment>
<evidence type="ECO:0000256" key="3">
    <source>
        <dbReference type="ARBA" id="ARBA00009759"/>
    </source>
</evidence>
<reference evidence="8" key="1">
    <citation type="journal article" date="2020" name="Stud. Mycol.">
        <title>101 Dothideomycetes genomes: a test case for predicting lifestyles and emergence of pathogens.</title>
        <authorList>
            <person name="Haridas S."/>
            <person name="Albert R."/>
            <person name="Binder M."/>
            <person name="Bloem J."/>
            <person name="Labutti K."/>
            <person name="Salamov A."/>
            <person name="Andreopoulos B."/>
            <person name="Baker S."/>
            <person name="Barry K."/>
            <person name="Bills G."/>
            <person name="Bluhm B."/>
            <person name="Cannon C."/>
            <person name="Castanera R."/>
            <person name="Culley D."/>
            <person name="Daum C."/>
            <person name="Ezra D."/>
            <person name="Gonzalez J."/>
            <person name="Henrissat B."/>
            <person name="Kuo A."/>
            <person name="Liang C."/>
            <person name="Lipzen A."/>
            <person name="Lutzoni F."/>
            <person name="Magnuson J."/>
            <person name="Mondo S."/>
            <person name="Nolan M."/>
            <person name="Ohm R."/>
            <person name="Pangilinan J."/>
            <person name="Park H.-J."/>
            <person name="Ramirez L."/>
            <person name="Alfaro M."/>
            <person name="Sun H."/>
            <person name="Tritt A."/>
            <person name="Yoshinaga Y."/>
            <person name="Zwiers L.-H."/>
            <person name="Turgeon B."/>
            <person name="Goodwin S."/>
            <person name="Spatafora J."/>
            <person name="Crous P."/>
            <person name="Grigoriev I."/>
        </authorList>
    </citation>
    <scope>NUCLEOTIDE SEQUENCE</scope>
    <source>
        <strain evidence="8">CBS 473.64</strain>
    </source>
</reference>
<dbReference type="AlphaFoldDB" id="A0A6A6RXJ2"/>
<dbReference type="InterPro" id="IPR020550">
    <property type="entry name" value="Inositol_monophosphatase_CS"/>
</dbReference>
<dbReference type="PANTHER" id="PTHR20854">
    <property type="entry name" value="INOSITOL MONOPHOSPHATASE"/>
    <property type="match status" value="1"/>
</dbReference>
<keyword evidence="9" id="KW-1185">Reference proteome</keyword>
<evidence type="ECO:0000256" key="6">
    <source>
        <dbReference type="PIRSR" id="PIRSR600760-2"/>
    </source>
</evidence>
<evidence type="ECO:0000256" key="2">
    <source>
        <dbReference type="ARBA" id="ARBA00001946"/>
    </source>
</evidence>
<feature type="binding site" evidence="6">
    <location>
        <position position="87"/>
    </location>
    <ligand>
        <name>Mg(2+)</name>
        <dbReference type="ChEBI" id="CHEBI:18420"/>
        <label>1</label>
        <note>catalytic</note>
    </ligand>
</feature>
<dbReference type="Gene3D" id="3.30.540.10">
    <property type="entry name" value="Fructose-1,6-Bisphosphatase, subunit A, domain 1"/>
    <property type="match status" value="1"/>
</dbReference>
<feature type="binding site" evidence="6">
    <location>
        <position position="88"/>
    </location>
    <ligand>
        <name>Mg(2+)</name>
        <dbReference type="ChEBI" id="CHEBI:18420"/>
        <label>1</label>
        <note>catalytic</note>
    </ligand>
</feature>
<keyword evidence="4 6" id="KW-0479">Metal-binding</keyword>
<dbReference type="SUPFAM" id="SSF56655">
    <property type="entry name" value="Carbohydrate phosphatase"/>
    <property type="match status" value="1"/>
</dbReference>
<evidence type="ECO:0000256" key="5">
    <source>
        <dbReference type="ARBA" id="ARBA00022842"/>
    </source>
</evidence>
<dbReference type="PRINTS" id="PR00377">
    <property type="entry name" value="IMPHPHTASES"/>
</dbReference>
<dbReference type="EC" id="3.1.3.25" evidence="7"/>
<comment type="similarity">
    <text evidence="3 7">Belongs to the inositol monophosphatase superfamily.</text>
</comment>
<comment type="pathway">
    <text evidence="7">Polyol metabolism; myo-inositol biosynthesis; myo-inositol from D-glucose 6-phosphate: step 2/2.</text>
</comment>
<dbReference type="PROSITE" id="PS00630">
    <property type="entry name" value="IMP_2"/>
    <property type="match status" value="1"/>
</dbReference>
<keyword evidence="5 6" id="KW-0460">Magnesium</keyword>
<dbReference type="CDD" id="cd01639">
    <property type="entry name" value="IMPase"/>
    <property type="match status" value="1"/>
</dbReference>
<dbReference type="UniPathway" id="UPA00823">
    <property type="reaction ID" value="UER00788"/>
</dbReference>
<dbReference type="Proteomes" id="UP000799753">
    <property type="component" value="Unassembled WGS sequence"/>
</dbReference>
<dbReference type="InterPro" id="IPR033942">
    <property type="entry name" value="IMPase"/>
</dbReference>
<evidence type="ECO:0000256" key="4">
    <source>
        <dbReference type="ARBA" id="ARBA00022723"/>
    </source>
</evidence>
<dbReference type="GO" id="GO:0046872">
    <property type="term" value="F:metal ion binding"/>
    <property type="evidence" value="ECO:0007669"/>
    <property type="project" value="UniProtKB-KW"/>
</dbReference>
<feature type="binding site" evidence="6">
    <location>
        <position position="67"/>
    </location>
    <ligand>
        <name>Mg(2+)</name>
        <dbReference type="ChEBI" id="CHEBI:18420"/>
        <label>1</label>
        <note>catalytic</note>
    </ligand>
</feature>
<dbReference type="FunFam" id="3.30.540.10:FF:000004">
    <property type="entry name" value="Inositol-1-monophosphatase"/>
    <property type="match status" value="1"/>
</dbReference>
<comment type="catalytic activity">
    <reaction evidence="1 7">
        <text>a myo-inositol phosphate + H2O = myo-inositol + phosphate</text>
        <dbReference type="Rhea" id="RHEA:24056"/>
        <dbReference type="ChEBI" id="CHEBI:15377"/>
        <dbReference type="ChEBI" id="CHEBI:17268"/>
        <dbReference type="ChEBI" id="CHEBI:43474"/>
        <dbReference type="ChEBI" id="CHEBI:84139"/>
        <dbReference type="EC" id="3.1.3.25"/>
    </reaction>
</comment>
<dbReference type="GO" id="GO:0046854">
    <property type="term" value="P:phosphatidylinositol phosphate biosynthetic process"/>
    <property type="evidence" value="ECO:0007669"/>
    <property type="project" value="InterPro"/>
</dbReference>
<evidence type="ECO:0000256" key="7">
    <source>
        <dbReference type="RuleBase" id="RU364068"/>
    </source>
</evidence>
<evidence type="ECO:0000313" key="8">
    <source>
        <dbReference type="EMBL" id="KAF2640060.1"/>
    </source>
</evidence>
<dbReference type="Pfam" id="PF00459">
    <property type="entry name" value="Inositol_P"/>
    <property type="match status" value="1"/>
</dbReference>
<dbReference type="Gene3D" id="3.40.190.80">
    <property type="match status" value="1"/>
</dbReference>
<dbReference type="GO" id="GO:0006021">
    <property type="term" value="P:inositol biosynthetic process"/>
    <property type="evidence" value="ECO:0007669"/>
    <property type="project" value="UniProtKB-UniPathway"/>
</dbReference>
<feature type="binding site" evidence="6">
    <location>
        <position position="85"/>
    </location>
    <ligand>
        <name>Mg(2+)</name>
        <dbReference type="ChEBI" id="CHEBI:18420"/>
        <label>1</label>
        <note>catalytic</note>
    </ligand>
</feature>
<dbReference type="GO" id="GO:0008934">
    <property type="term" value="F:inositol monophosphate 1-phosphatase activity"/>
    <property type="evidence" value="ECO:0007669"/>
    <property type="project" value="InterPro"/>
</dbReference>
<dbReference type="OrthoDB" id="10254945at2759"/>
<proteinExistence type="inferred from homology"/>
<gene>
    <name evidence="8" type="ORF">P280DRAFT_490453</name>
</gene>